<gene>
    <name evidence="1" type="ORF">GCM10007301_50940</name>
</gene>
<evidence type="ECO:0000313" key="2">
    <source>
        <dbReference type="Proteomes" id="UP000606044"/>
    </source>
</evidence>
<evidence type="ECO:0000313" key="1">
    <source>
        <dbReference type="EMBL" id="GGF84776.1"/>
    </source>
</evidence>
<protein>
    <submittedName>
        <fullName evidence="1">Uncharacterized protein</fullName>
    </submittedName>
</protein>
<reference evidence="1" key="2">
    <citation type="submission" date="2020-09" db="EMBL/GenBank/DDBJ databases">
        <authorList>
            <person name="Sun Q."/>
            <person name="Sedlacek I."/>
        </authorList>
    </citation>
    <scope>NUCLEOTIDE SEQUENCE</scope>
    <source>
        <strain evidence="1">CCM 7897</strain>
    </source>
</reference>
<proteinExistence type="predicted"/>
<keyword evidence="2" id="KW-1185">Reference proteome</keyword>
<accession>A0A917CCW5</accession>
<dbReference type="RefSeq" id="WP_188583682.1">
    <property type="nucleotide sequence ID" value="NZ_BMCT01000010.1"/>
</dbReference>
<dbReference type="AlphaFoldDB" id="A0A917CCW5"/>
<comment type="caution">
    <text evidence="1">The sequence shown here is derived from an EMBL/GenBank/DDBJ whole genome shotgun (WGS) entry which is preliminary data.</text>
</comment>
<dbReference type="Proteomes" id="UP000606044">
    <property type="component" value="Unassembled WGS sequence"/>
</dbReference>
<dbReference type="EMBL" id="BMCT01000010">
    <property type="protein sequence ID" value="GGF84776.1"/>
    <property type="molecule type" value="Genomic_DNA"/>
</dbReference>
<name>A0A917CCW5_9HYPH</name>
<organism evidence="1 2">
    <name type="scientific">Azorhizobium oxalatiphilum</name>
    <dbReference type="NCBI Taxonomy" id="980631"/>
    <lineage>
        <taxon>Bacteria</taxon>
        <taxon>Pseudomonadati</taxon>
        <taxon>Pseudomonadota</taxon>
        <taxon>Alphaproteobacteria</taxon>
        <taxon>Hyphomicrobiales</taxon>
        <taxon>Xanthobacteraceae</taxon>
        <taxon>Azorhizobium</taxon>
    </lineage>
</organism>
<sequence>MSAPLMSAPLTPSAAPVSRDDVSLNLDHASALVVFDLLARLMDRHDAEGVRDLLDHPGEVAALWSLMGAFEQALDEPKDADYRKLIASAREDVVARLEPDRR</sequence>
<reference evidence="1" key="1">
    <citation type="journal article" date="2014" name="Int. J. Syst. Evol. Microbiol.">
        <title>Complete genome sequence of Corynebacterium casei LMG S-19264T (=DSM 44701T), isolated from a smear-ripened cheese.</title>
        <authorList>
            <consortium name="US DOE Joint Genome Institute (JGI-PGF)"/>
            <person name="Walter F."/>
            <person name="Albersmeier A."/>
            <person name="Kalinowski J."/>
            <person name="Ruckert C."/>
        </authorList>
    </citation>
    <scope>NUCLEOTIDE SEQUENCE</scope>
    <source>
        <strain evidence="1">CCM 7897</strain>
    </source>
</reference>